<name>A0A258HPU0_9CAUL</name>
<evidence type="ECO:0000256" key="2">
    <source>
        <dbReference type="SAM" id="Phobius"/>
    </source>
</evidence>
<evidence type="ECO:0000256" key="1">
    <source>
        <dbReference type="SAM" id="MobiDB-lite"/>
    </source>
</evidence>
<dbReference type="AlphaFoldDB" id="A0A258HPU0"/>
<evidence type="ECO:0008006" key="5">
    <source>
        <dbReference type="Google" id="ProtNLM"/>
    </source>
</evidence>
<dbReference type="EMBL" id="NCEQ01000002">
    <property type="protein sequence ID" value="OYX58644.1"/>
    <property type="molecule type" value="Genomic_DNA"/>
</dbReference>
<keyword evidence="2" id="KW-0472">Membrane</keyword>
<reference evidence="3 4" key="1">
    <citation type="submission" date="2017-03" db="EMBL/GenBank/DDBJ databases">
        <title>Lifting the veil on microbial sulfur biogeochemistry in mining wastewaters.</title>
        <authorList>
            <person name="Kantor R.S."/>
            <person name="Colenbrander Nelson T."/>
            <person name="Marshall S."/>
            <person name="Bennett D."/>
            <person name="Apte S."/>
            <person name="Camacho D."/>
            <person name="Thomas B.C."/>
            <person name="Warren L.A."/>
            <person name="Banfield J.F."/>
        </authorList>
    </citation>
    <scope>NUCLEOTIDE SEQUENCE [LARGE SCALE GENOMIC DNA]</scope>
    <source>
        <strain evidence="3">32-68-21</strain>
    </source>
</reference>
<keyword evidence="2" id="KW-1133">Transmembrane helix</keyword>
<keyword evidence="2" id="KW-0812">Transmembrane</keyword>
<feature type="region of interest" description="Disordered" evidence="1">
    <location>
        <begin position="243"/>
        <end position="265"/>
    </location>
</feature>
<dbReference type="PANTHER" id="PTHR34219:SF3">
    <property type="entry name" value="BLL7967 PROTEIN"/>
    <property type="match status" value="1"/>
</dbReference>
<organism evidence="3 4">
    <name type="scientific">Brevundimonas subvibrioides</name>
    <dbReference type="NCBI Taxonomy" id="74313"/>
    <lineage>
        <taxon>Bacteria</taxon>
        <taxon>Pseudomonadati</taxon>
        <taxon>Pseudomonadota</taxon>
        <taxon>Alphaproteobacteria</taxon>
        <taxon>Caulobacterales</taxon>
        <taxon>Caulobacteraceae</taxon>
        <taxon>Brevundimonas</taxon>
    </lineage>
</organism>
<evidence type="ECO:0000313" key="4">
    <source>
        <dbReference type="Proteomes" id="UP000216147"/>
    </source>
</evidence>
<feature type="transmembrane region" description="Helical" evidence="2">
    <location>
        <begin position="129"/>
        <end position="155"/>
    </location>
</feature>
<sequence length="348" mass="36536">MMGAIRTLHAWAGTALAVLAVVFGLTGSLLVFEDDWIRATVPAARAEVDLDPARLGAALDRLETAEPGLTSVVLPGGAVGAHRLYLADEGFGYADADGAVVDRWRGAARAETWIFDLHHELLAGHTGKLVAGGGGLALVLMILTGLIVWIPAWRASGWRVWPRSGARRELIGSHRNLGLIFALPLLVFSLTGAAIVFHGTTQALLGGAPTPPAPVVGTGDVDWVRALTAAQARFPEATLRMAGRPAAPGKPATIRLRQPGEWHPNGRTTATIDPATSQVVATSDANALPTGIRTYNAFYPLHASSVGGWLYDWVTALSGLAMAGLGVVGAWAFLTKPRSRSPRSASTH</sequence>
<feature type="transmembrane region" description="Helical" evidence="2">
    <location>
        <begin position="176"/>
        <end position="197"/>
    </location>
</feature>
<dbReference type="InterPro" id="IPR005625">
    <property type="entry name" value="PepSY-ass_TM"/>
</dbReference>
<feature type="transmembrane region" description="Helical" evidence="2">
    <location>
        <begin position="313"/>
        <end position="334"/>
    </location>
</feature>
<protein>
    <recommendedName>
        <fullName evidence="5">Peptidase</fullName>
    </recommendedName>
</protein>
<evidence type="ECO:0000313" key="3">
    <source>
        <dbReference type="EMBL" id="OYX58644.1"/>
    </source>
</evidence>
<proteinExistence type="predicted"/>
<comment type="caution">
    <text evidence="3">The sequence shown here is derived from an EMBL/GenBank/DDBJ whole genome shotgun (WGS) entry which is preliminary data.</text>
</comment>
<dbReference type="PANTHER" id="PTHR34219">
    <property type="entry name" value="IRON-REGULATED INNER MEMBRANE PROTEIN-RELATED"/>
    <property type="match status" value="1"/>
</dbReference>
<accession>A0A258HPU0</accession>
<gene>
    <name evidence="3" type="ORF">B7Y86_02880</name>
</gene>
<dbReference type="Proteomes" id="UP000216147">
    <property type="component" value="Unassembled WGS sequence"/>
</dbReference>
<dbReference type="Pfam" id="PF03929">
    <property type="entry name" value="PepSY_TM"/>
    <property type="match status" value="1"/>
</dbReference>